<evidence type="ECO:0000313" key="2">
    <source>
        <dbReference type="Proteomes" id="UP000527355"/>
    </source>
</evidence>
<dbReference type="EMBL" id="JABWUV010000001">
    <property type="protein sequence ID" value="KAF6388774.1"/>
    <property type="molecule type" value="Genomic_DNA"/>
</dbReference>
<name>A0A7J8AQT5_MYOMY</name>
<dbReference type="Proteomes" id="UP000527355">
    <property type="component" value="Unassembled WGS sequence"/>
</dbReference>
<gene>
    <name evidence="1" type="ORF">mMyoMyo1_017205</name>
</gene>
<comment type="caution">
    <text evidence="1">The sequence shown here is derived from an EMBL/GenBank/DDBJ whole genome shotgun (WGS) entry which is preliminary data.</text>
</comment>
<protein>
    <submittedName>
        <fullName evidence="1">SEC31-like protein A, COPII coat complex component</fullName>
    </submittedName>
</protein>
<keyword evidence="2" id="KW-1185">Reference proteome</keyword>
<accession>A0A7J8AQT5</accession>
<evidence type="ECO:0000313" key="1">
    <source>
        <dbReference type="EMBL" id="KAF6388774.1"/>
    </source>
</evidence>
<organism evidence="1 2">
    <name type="scientific">Myotis myotis</name>
    <name type="common">Greater mouse-eared bat</name>
    <name type="synonym">Vespertilio myotis</name>
    <dbReference type="NCBI Taxonomy" id="51298"/>
    <lineage>
        <taxon>Eukaryota</taxon>
        <taxon>Metazoa</taxon>
        <taxon>Chordata</taxon>
        <taxon>Craniata</taxon>
        <taxon>Vertebrata</taxon>
        <taxon>Euteleostomi</taxon>
        <taxon>Mammalia</taxon>
        <taxon>Eutheria</taxon>
        <taxon>Laurasiatheria</taxon>
        <taxon>Chiroptera</taxon>
        <taxon>Yangochiroptera</taxon>
        <taxon>Vespertilionidae</taxon>
        <taxon>Myotis</taxon>
    </lineage>
</organism>
<reference evidence="1 2" key="1">
    <citation type="journal article" date="2020" name="Nature">
        <title>Six reference-quality genomes reveal evolution of bat adaptations.</title>
        <authorList>
            <person name="Jebb D."/>
            <person name="Huang Z."/>
            <person name="Pippel M."/>
            <person name="Hughes G.M."/>
            <person name="Lavrichenko K."/>
            <person name="Devanna P."/>
            <person name="Winkler S."/>
            <person name="Jermiin L.S."/>
            <person name="Skirmuntt E.C."/>
            <person name="Katzourakis A."/>
            <person name="Burkitt-Gray L."/>
            <person name="Ray D.A."/>
            <person name="Sullivan K.A.M."/>
            <person name="Roscito J.G."/>
            <person name="Kirilenko B.M."/>
            <person name="Davalos L.M."/>
            <person name="Corthals A.P."/>
            <person name="Power M.L."/>
            <person name="Jones G."/>
            <person name="Ransome R.D."/>
            <person name="Dechmann D.K.N."/>
            <person name="Locatelli A.G."/>
            <person name="Puechmaille S.J."/>
            <person name="Fedrigo O."/>
            <person name="Jarvis E.D."/>
            <person name="Hiller M."/>
            <person name="Vernes S.C."/>
            <person name="Myers E.W."/>
            <person name="Teeling E.C."/>
        </authorList>
    </citation>
    <scope>NUCLEOTIDE SEQUENCE [LARGE SCALE GENOMIC DNA]</scope>
    <source>
        <strain evidence="1">MMyoMyo1</strain>
        <tissue evidence="1">Flight muscle</tissue>
    </source>
</reference>
<dbReference type="AlphaFoldDB" id="A0A7J8AQT5"/>
<proteinExistence type="predicted"/>
<sequence>MEMLIQMLLQLSFPHLRVICTPRYHLIHSRSLINQSSSIPSEQGGQQHIDLSSLLLLLLQTLTLTPLTYLLLLPILGSLSCMQHSTRSLHLPPVLLLLFPLSLPLEHPSSMADQELHHLQLMHYLLEQQKISLCKTRQICWKVLRTVGMILQL</sequence>